<dbReference type="Proteomes" id="UP000177053">
    <property type="component" value="Unassembled WGS sequence"/>
</dbReference>
<accession>A0A1F7XAZ1</accession>
<sequence>MTERQLRIQKQRKRLWPQVSKVAGQWSKEEEHHPAPNNRVNIVAKDLPEKVNLNIDLEREVVSPREFIGFFGQIGVNIKNPVIEKRVQRLSGTEYFNYQLDLEIPSEKRQLNAEVETRLTFGIIHQIFHAIYNPENDPNKHVPPIEITALPKSATTT</sequence>
<name>A0A1F7XAZ1_9BACT</name>
<reference evidence="1 2" key="1">
    <citation type="journal article" date="2016" name="Nat. Commun.">
        <title>Thousands of microbial genomes shed light on interconnected biogeochemical processes in an aquifer system.</title>
        <authorList>
            <person name="Anantharaman K."/>
            <person name="Brown C.T."/>
            <person name="Hug L.A."/>
            <person name="Sharon I."/>
            <person name="Castelle C.J."/>
            <person name="Probst A.J."/>
            <person name="Thomas B.C."/>
            <person name="Singh A."/>
            <person name="Wilkins M.J."/>
            <person name="Karaoz U."/>
            <person name="Brodie E.L."/>
            <person name="Williams K.H."/>
            <person name="Hubbard S.S."/>
            <person name="Banfield J.F."/>
        </authorList>
    </citation>
    <scope>NUCLEOTIDE SEQUENCE [LARGE SCALE GENOMIC DNA]</scope>
</reference>
<evidence type="ECO:0000313" key="1">
    <source>
        <dbReference type="EMBL" id="OGM11515.1"/>
    </source>
</evidence>
<evidence type="ECO:0000313" key="2">
    <source>
        <dbReference type="Proteomes" id="UP000177053"/>
    </source>
</evidence>
<organism evidence="1 2">
    <name type="scientific">Candidatus Woesebacteria bacterium RBG_16_34_12</name>
    <dbReference type="NCBI Taxonomy" id="1802480"/>
    <lineage>
        <taxon>Bacteria</taxon>
        <taxon>Candidatus Woeseibacteriota</taxon>
    </lineage>
</organism>
<comment type="caution">
    <text evidence="1">The sequence shown here is derived from an EMBL/GenBank/DDBJ whole genome shotgun (WGS) entry which is preliminary data.</text>
</comment>
<protein>
    <submittedName>
        <fullName evidence="1">Uncharacterized protein</fullName>
    </submittedName>
</protein>
<dbReference type="AlphaFoldDB" id="A0A1F7XAZ1"/>
<gene>
    <name evidence="1" type="ORF">A2Z22_00500</name>
</gene>
<proteinExistence type="predicted"/>
<dbReference type="EMBL" id="MGFS01000016">
    <property type="protein sequence ID" value="OGM11515.1"/>
    <property type="molecule type" value="Genomic_DNA"/>
</dbReference>